<organism evidence="3">
    <name type="scientific">Amblyomma sculptum</name>
    <name type="common">Tick</name>
    <dbReference type="NCBI Taxonomy" id="1581419"/>
    <lineage>
        <taxon>Eukaryota</taxon>
        <taxon>Metazoa</taxon>
        <taxon>Ecdysozoa</taxon>
        <taxon>Arthropoda</taxon>
        <taxon>Chelicerata</taxon>
        <taxon>Arachnida</taxon>
        <taxon>Acari</taxon>
        <taxon>Parasitiformes</taxon>
        <taxon>Ixodida</taxon>
        <taxon>Ixodoidea</taxon>
        <taxon>Ixodidae</taxon>
        <taxon>Amblyomminae</taxon>
        <taxon>Amblyomma</taxon>
    </lineage>
</organism>
<sequence>MLQLHLVAFLGACLALSSWVLTSATAATWRHFWCRTVLRQPPQDPPRVQRHKLVAEAFTRRHELSRGGHGSISFHSAHDDPVGMTLDMNSVTSQDLSSTWAAALPGFLHRRGAVAGPSAIPPVRRYSSTSDVSRQLSLSVRRQSLDSQMSYQVAAEQHWLAAQRAIARHQRRKTRRERERLLHMGALHRPSPFPHPAVARRGSDSSMQSLVAATASSTLHRGLPVAAAKPSSVARATSTGDLNPGCVLSQNHLSLLRPSAAAQRRGEPLINPPFTHGMSESGATRLSMRRSAAAQSGAADSSSAMAASGSSATAQTGQANPTALQMPGMIPGYPTLAAANPYAAYLNYLNSLRVPGHPPPEATLPPFGYPAPFGYPGFPFYAPGLYPYGQGFASYPDLDPAHTPLIPLHPMPDSASETGFIPIITSDSDFTDAGIRSPHVLSARHAVEERERALAAAMASLPPRPQTHQETQTDQHQETVLTPTPLRKSQNERPAA</sequence>
<feature type="signal peptide" evidence="2">
    <location>
        <begin position="1"/>
        <end position="26"/>
    </location>
</feature>
<evidence type="ECO:0000256" key="1">
    <source>
        <dbReference type="SAM" id="MobiDB-lite"/>
    </source>
</evidence>
<reference evidence="3" key="1">
    <citation type="submission" date="2016-09" db="EMBL/GenBank/DDBJ databases">
        <authorList>
            <person name="Capua I."/>
            <person name="De Benedictis P."/>
            <person name="Joannis T."/>
            <person name="Lombin L.H."/>
            <person name="Cattoli G."/>
        </authorList>
    </citation>
    <scope>NUCLEOTIDE SEQUENCE</scope>
</reference>
<accession>A0A1E1XVX6</accession>
<protein>
    <submittedName>
        <fullName evidence="3">Putative conserved secreted protein</fullName>
    </submittedName>
</protein>
<evidence type="ECO:0000313" key="3">
    <source>
        <dbReference type="EMBL" id="JAU03374.1"/>
    </source>
</evidence>
<proteinExistence type="evidence at transcript level"/>
<feature type="chain" id="PRO_5009116353" evidence="2">
    <location>
        <begin position="27"/>
        <end position="496"/>
    </location>
</feature>
<dbReference type="EMBL" id="GFAA01000061">
    <property type="protein sequence ID" value="JAU03374.1"/>
    <property type="molecule type" value="mRNA"/>
</dbReference>
<feature type="compositionally biased region" description="Low complexity" evidence="1">
    <location>
        <begin position="289"/>
        <end position="318"/>
    </location>
</feature>
<feature type="region of interest" description="Disordered" evidence="1">
    <location>
        <begin position="456"/>
        <end position="496"/>
    </location>
</feature>
<dbReference type="AlphaFoldDB" id="A0A1E1XVX6"/>
<feature type="non-terminal residue" evidence="3">
    <location>
        <position position="496"/>
    </location>
</feature>
<evidence type="ECO:0000256" key="2">
    <source>
        <dbReference type="SAM" id="SignalP"/>
    </source>
</evidence>
<keyword evidence="2" id="KW-0732">Signal</keyword>
<name>A0A1E1XVX6_AMBSC</name>
<feature type="region of interest" description="Disordered" evidence="1">
    <location>
        <begin position="258"/>
        <end position="318"/>
    </location>
</feature>
<reference evidence="3" key="2">
    <citation type="journal article" date="2017" name="Front. Cell. Infect. Microbiol.">
        <title>Analysis of the Salivary Gland Transcriptome of Unfed and Partially Fed Amblyomma sculptum Ticks and Descriptive Proteome of the Saliva.</title>
        <authorList>
            <person name="Esteves E."/>
            <person name="Maruyama S.R."/>
            <person name="Kawahara R."/>
            <person name="Fujita A."/>
            <person name="Martins L.A."/>
            <person name="Righi A.A."/>
            <person name="Costa F.B."/>
            <person name="Palmisano G."/>
            <person name="Labruna M.B."/>
            <person name="Sa-Nunes A."/>
            <person name="Ribeiro J.M.C."/>
            <person name="Fogaca A.C."/>
        </authorList>
    </citation>
    <scope>NUCLEOTIDE SEQUENCE</scope>
</reference>